<sequence>MSAITILVNHFEAYEEAKIQMLRFERVAEELMGRRKWKLYQEVLARSQSNSIQANLTDTENICNKEQTIQPEQLDEVEIEQEKQIVSNKLIKDDDVIETDLDDIKKEHIHSVELENDSQTKVKGNSSSVSTDDKKLQQSIDWKPQNKCYFCVDGKLVTVNERGDFVTESGSVQSEPDLVNRTSIESDSDSSDCSDAEIQDPVPSTPPKTVTELMRKSLSQQNMTSYESMAAQLATIASLNGFPSMYPGTENIEQLSGQLDLNSIICYAGLLYNQFVQQMQSAQTEPVASVSSPNAKPSSSATESTTEQPLDLSAKPSNTPMFHQHDPKQVYRIASDQII</sequence>
<evidence type="ECO:0000313" key="6">
    <source>
        <dbReference type="EMBL" id="KAJ6638616.1"/>
    </source>
</evidence>
<accession>A0A9Q0MVE5</accession>
<keyword evidence="4" id="KW-0539">Nucleus</keyword>
<keyword evidence="2" id="KW-0238">DNA-binding</keyword>
<dbReference type="PANTHER" id="PTHR21545">
    <property type="entry name" value="TRANSCRIPTION FACTOR MLR1/2"/>
    <property type="match status" value="1"/>
</dbReference>
<gene>
    <name evidence="6" type="ORF">Bhyg_11353</name>
</gene>
<dbReference type="PANTHER" id="PTHR21545:SF13">
    <property type="entry name" value="ECDYSONE-INDUCED PROTEIN 93F, ISOFORM C"/>
    <property type="match status" value="1"/>
</dbReference>
<evidence type="ECO:0000256" key="2">
    <source>
        <dbReference type="ARBA" id="ARBA00023125"/>
    </source>
</evidence>
<dbReference type="Proteomes" id="UP001151699">
    <property type="component" value="Chromosome X"/>
</dbReference>
<organism evidence="6 7">
    <name type="scientific">Pseudolycoriella hygida</name>
    <dbReference type="NCBI Taxonomy" id="35572"/>
    <lineage>
        <taxon>Eukaryota</taxon>
        <taxon>Metazoa</taxon>
        <taxon>Ecdysozoa</taxon>
        <taxon>Arthropoda</taxon>
        <taxon>Hexapoda</taxon>
        <taxon>Insecta</taxon>
        <taxon>Pterygota</taxon>
        <taxon>Neoptera</taxon>
        <taxon>Endopterygota</taxon>
        <taxon>Diptera</taxon>
        <taxon>Nematocera</taxon>
        <taxon>Sciaroidea</taxon>
        <taxon>Sciaridae</taxon>
        <taxon>Pseudolycoriella</taxon>
    </lineage>
</organism>
<name>A0A9Q0MVE5_9DIPT</name>
<evidence type="ECO:0000256" key="1">
    <source>
        <dbReference type="ARBA" id="ARBA00023015"/>
    </source>
</evidence>
<dbReference type="AlphaFoldDB" id="A0A9Q0MVE5"/>
<evidence type="ECO:0000256" key="3">
    <source>
        <dbReference type="ARBA" id="ARBA00023163"/>
    </source>
</evidence>
<protein>
    <submittedName>
        <fullName evidence="6">Uncharacterized protein</fullName>
    </submittedName>
</protein>
<feature type="compositionally biased region" description="Polar residues" evidence="5">
    <location>
        <begin position="168"/>
        <end position="185"/>
    </location>
</feature>
<dbReference type="GO" id="GO:0005634">
    <property type="term" value="C:nucleus"/>
    <property type="evidence" value="ECO:0007669"/>
    <property type="project" value="TreeGrafter"/>
</dbReference>
<keyword evidence="7" id="KW-1185">Reference proteome</keyword>
<keyword evidence="3" id="KW-0804">Transcription</keyword>
<proteinExistence type="predicted"/>
<comment type="caution">
    <text evidence="6">The sequence shown here is derived from an EMBL/GenBank/DDBJ whole genome shotgun (WGS) entry which is preliminary data.</text>
</comment>
<dbReference type="EMBL" id="WJQU01000003">
    <property type="protein sequence ID" value="KAJ6638616.1"/>
    <property type="molecule type" value="Genomic_DNA"/>
</dbReference>
<feature type="region of interest" description="Disordered" evidence="5">
    <location>
        <begin position="115"/>
        <end position="137"/>
    </location>
</feature>
<feature type="compositionally biased region" description="Polar residues" evidence="5">
    <location>
        <begin position="117"/>
        <end position="130"/>
    </location>
</feature>
<evidence type="ECO:0000256" key="5">
    <source>
        <dbReference type="SAM" id="MobiDB-lite"/>
    </source>
</evidence>
<evidence type="ECO:0000256" key="4">
    <source>
        <dbReference type="ARBA" id="ARBA00023242"/>
    </source>
</evidence>
<feature type="compositionally biased region" description="Acidic residues" evidence="5">
    <location>
        <begin position="186"/>
        <end position="198"/>
    </location>
</feature>
<reference evidence="6" key="1">
    <citation type="submission" date="2022-07" db="EMBL/GenBank/DDBJ databases">
        <authorList>
            <person name="Trinca V."/>
            <person name="Uliana J.V.C."/>
            <person name="Torres T.T."/>
            <person name="Ward R.J."/>
            <person name="Monesi N."/>
        </authorList>
    </citation>
    <scope>NUCLEOTIDE SEQUENCE</scope>
    <source>
        <strain evidence="6">HSMRA1968</strain>
        <tissue evidence="6">Whole embryos</tissue>
    </source>
</reference>
<feature type="region of interest" description="Disordered" evidence="5">
    <location>
        <begin position="286"/>
        <end position="327"/>
    </location>
</feature>
<feature type="compositionally biased region" description="Low complexity" evidence="5">
    <location>
        <begin position="286"/>
        <end position="301"/>
    </location>
</feature>
<dbReference type="OrthoDB" id="7744599at2759"/>
<dbReference type="GO" id="GO:0006357">
    <property type="term" value="P:regulation of transcription by RNA polymerase II"/>
    <property type="evidence" value="ECO:0007669"/>
    <property type="project" value="TreeGrafter"/>
</dbReference>
<dbReference type="GO" id="GO:0003677">
    <property type="term" value="F:DNA binding"/>
    <property type="evidence" value="ECO:0007669"/>
    <property type="project" value="UniProtKB-KW"/>
</dbReference>
<feature type="region of interest" description="Disordered" evidence="5">
    <location>
        <begin position="167"/>
        <end position="209"/>
    </location>
</feature>
<keyword evidence="1" id="KW-0805">Transcription regulation</keyword>
<evidence type="ECO:0000313" key="7">
    <source>
        <dbReference type="Proteomes" id="UP001151699"/>
    </source>
</evidence>